<feature type="compositionally biased region" description="Basic and acidic residues" evidence="1">
    <location>
        <begin position="262"/>
        <end position="275"/>
    </location>
</feature>
<name>A0AAD6UN66_9AGAR</name>
<organism evidence="2 3">
    <name type="scientific">Mycena pura</name>
    <dbReference type="NCBI Taxonomy" id="153505"/>
    <lineage>
        <taxon>Eukaryota</taxon>
        <taxon>Fungi</taxon>
        <taxon>Dikarya</taxon>
        <taxon>Basidiomycota</taxon>
        <taxon>Agaricomycotina</taxon>
        <taxon>Agaricomycetes</taxon>
        <taxon>Agaricomycetidae</taxon>
        <taxon>Agaricales</taxon>
        <taxon>Marasmiineae</taxon>
        <taxon>Mycenaceae</taxon>
        <taxon>Mycena</taxon>
    </lineage>
</organism>
<keyword evidence="3" id="KW-1185">Reference proteome</keyword>
<feature type="region of interest" description="Disordered" evidence="1">
    <location>
        <begin position="262"/>
        <end position="379"/>
    </location>
</feature>
<proteinExistence type="predicted"/>
<sequence>MLSASKKTDKGKKRTTSAELDNDRLLEKLEADQAKLEAEKVLIALRIAELKAARVYVNGGNDDDADNGGDEDDDEDEREERREEGMSAGTGRSGTGRPGTGEKRRAPERSESPAVKWSRKENPWEATPFVRCNECRKHSASCTAQPGKALAGYACGRCHFKKVRCSFRDPETGPRSCPNKRKDPKTSTSAGSEADLADLVRTPIQAYFHGGIVDDLLMRVGTMEMKIAQLELGQRVAGLQQIKAEPEPEPGLILVLVQVSRRDRDREPGPSRIVEEDVEMGEPEGEPEPETTPEVEQPGNESRVEGPVGGEERPISVGVPAIVPEEIEEEEEQRNVPVDAPVEPQTTAPVDVPEPKATAGPAVEPEVKQEPEEGRVPRKEPVKIMVDIRREVVKGKEAEVIELMDSDEE</sequence>
<comment type="caution">
    <text evidence="2">The sequence shown here is derived from an EMBL/GenBank/DDBJ whole genome shotgun (WGS) entry which is preliminary data.</text>
</comment>
<feature type="compositionally biased region" description="Acidic residues" evidence="1">
    <location>
        <begin position="276"/>
        <end position="293"/>
    </location>
</feature>
<gene>
    <name evidence="2" type="ORF">GGX14DRAFT_579379</name>
</gene>
<accession>A0AAD6UN66</accession>
<protein>
    <recommendedName>
        <fullName evidence="4">Zn(2)-C6 fungal-type domain-containing protein</fullName>
    </recommendedName>
</protein>
<feature type="region of interest" description="Disordered" evidence="1">
    <location>
        <begin position="168"/>
        <end position="194"/>
    </location>
</feature>
<dbReference type="EMBL" id="JARJCW010000140">
    <property type="protein sequence ID" value="KAJ7190909.1"/>
    <property type="molecule type" value="Genomic_DNA"/>
</dbReference>
<feature type="compositionally biased region" description="Basic and acidic residues" evidence="1">
    <location>
        <begin position="365"/>
        <end position="379"/>
    </location>
</feature>
<feature type="compositionally biased region" description="Basic and acidic residues" evidence="1">
    <location>
        <begin position="100"/>
        <end position="111"/>
    </location>
</feature>
<evidence type="ECO:0000256" key="1">
    <source>
        <dbReference type="SAM" id="MobiDB-lite"/>
    </source>
</evidence>
<feature type="compositionally biased region" description="Acidic residues" evidence="1">
    <location>
        <begin position="61"/>
        <end position="78"/>
    </location>
</feature>
<feature type="region of interest" description="Disordered" evidence="1">
    <location>
        <begin position="56"/>
        <end position="120"/>
    </location>
</feature>
<reference evidence="2" key="1">
    <citation type="submission" date="2023-03" db="EMBL/GenBank/DDBJ databases">
        <title>Massive genome expansion in bonnet fungi (Mycena s.s.) driven by repeated elements and novel gene families across ecological guilds.</title>
        <authorList>
            <consortium name="Lawrence Berkeley National Laboratory"/>
            <person name="Harder C.B."/>
            <person name="Miyauchi S."/>
            <person name="Viragh M."/>
            <person name="Kuo A."/>
            <person name="Thoen E."/>
            <person name="Andreopoulos B."/>
            <person name="Lu D."/>
            <person name="Skrede I."/>
            <person name="Drula E."/>
            <person name="Henrissat B."/>
            <person name="Morin E."/>
            <person name="Kohler A."/>
            <person name="Barry K."/>
            <person name="LaButti K."/>
            <person name="Morin E."/>
            <person name="Salamov A."/>
            <person name="Lipzen A."/>
            <person name="Mereny Z."/>
            <person name="Hegedus B."/>
            <person name="Baldrian P."/>
            <person name="Stursova M."/>
            <person name="Weitz H."/>
            <person name="Taylor A."/>
            <person name="Grigoriev I.V."/>
            <person name="Nagy L.G."/>
            <person name="Martin F."/>
            <person name="Kauserud H."/>
        </authorList>
    </citation>
    <scope>NUCLEOTIDE SEQUENCE</scope>
    <source>
        <strain evidence="2">9144</strain>
    </source>
</reference>
<evidence type="ECO:0000313" key="3">
    <source>
        <dbReference type="Proteomes" id="UP001219525"/>
    </source>
</evidence>
<dbReference type="AlphaFoldDB" id="A0AAD6UN66"/>
<evidence type="ECO:0008006" key="4">
    <source>
        <dbReference type="Google" id="ProtNLM"/>
    </source>
</evidence>
<feature type="region of interest" description="Disordered" evidence="1">
    <location>
        <begin position="1"/>
        <end position="25"/>
    </location>
</feature>
<evidence type="ECO:0000313" key="2">
    <source>
        <dbReference type="EMBL" id="KAJ7190909.1"/>
    </source>
</evidence>
<dbReference type="Proteomes" id="UP001219525">
    <property type="component" value="Unassembled WGS sequence"/>
</dbReference>